<proteinExistence type="predicted"/>
<sequence>MSRVTQGCAMLTSTPASGGGSRVLENGATCTVQEPLGRWGLAAPCGAWQLRRAQDCCPQQLRTLLCHEVSEGGTSSPWQSPPAPTVFQQANKGAPRVSRALPHLSIMFFFPPEKRPKQSTGEGLWWPPVWGSKAFCLLGSSWPLGTPSRWRCCQWTKMNIPEEKA</sequence>
<organism evidence="1 2">
    <name type="scientific">Sus scrofa</name>
    <name type="common">Pig</name>
    <dbReference type="NCBI Taxonomy" id="9823"/>
    <lineage>
        <taxon>Eukaryota</taxon>
        <taxon>Metazoa</taxon>
        <taxon>Chordata</taxon>
        <taxon>Craniata</taxon>
        <taxon>Vertebrata</taxon>
        <taxon>Euteleostomi</taxon>
        <taxon>Mammalia</taxon>
        <taxon>Eutheria</taxon>
        <taxon>Laurasiatheria</taxon>
        <taxon>Artiodactyla</taxon>
        <taxon>Suina</taxon>
        <taxon>Suidae</taxon>
        <taxon>Sus</taxon>
    </lineage>
</organism>
<evidence type="ECO:0000313" key="1">
    <source>
        <dbReference type="Ensembl" id="ENSSSCP00070011742.1"/>
    </source>
</evidence>
<protein>
    <submittedName>
        <fullName evidence="1">Uncharacterized protein</fullName>
    </submittedName>
</protein>
<reference evidence="1" key="2">
    <citation type="submission" date="2025-08" db="UniProtKB">
        <authorList>
            <consortium name="Ensembl"/>
        </authorList>
    </citation>
    <scope>IDENTIFICATION</scope>
</reference>
<dbReference type="Proteomes" id="UP000314985">
    <property type="component" value="Chromosome 7"/>
</dbReference>
<reference evidence="1 2" key="1">
    <citation type="submission" date="2017-08" db="EMBL/GenBank/DDBJ databases">
        <title>USMARCv1.0.</title>
        <authorList>
            <person name="Hannum G.I."/>
            <person name="Koren S."/>
            <person name="Schroeder S.G."/>
            <person name="Chin S.C."/>
            <person name="Nonneman D.J."/>
            <person name="Becker S.A."/>
            <person name="Rosen B.D."/>
            <person name="Bickhart D.M."/>
            <person name="Putnam N.H."/>
            <person name="Green R.E."/>
            <person name="Tuggle C.K."/>
            <person name="Liu H."/>
            <person name="Rohrer G.A."/>
            <person name="Warr A."/>
            <person name="Hall R."/>
            <person name="Kim K."/>
            <person name="Hume D.A."/>
            <person name="Talbot R."/>
            <person name="Chow W."/>
            <person name="Howe K."/>
            <person name="Schwartz A.S."/>
            <person name="Watson M."/>
            <person name="Archibald A.L."/>
            <person name="Phillippy A.M."/>
            <person name="Smith T.P.L."/>
        </authorList>
    </citation>
    <scope>NUCLEOTIDE SEQUENCE [LARGE SCALE GENOMIC DNA]</scope>
</reference>
<name>A0A4X1TAE4_PIG</name>
<dbReference type="AlphaFoldDB" id="A0A4X1TAE4"/>
<accession>A0A4X1TAE4</accession>
<dbReference type="Ensembl" id="ENSSSCT00070014228.1">
    <property type="protein sequence ID" value="ENSSSCP00070011742.1"/>
    <property type="gene ID" value="ENSSSCG00070007398.1"/>
</dbReference>
<evidence type="ECO:0000313" key="2">
    <source>
        <dbReference type="Proteomes" id="UP000314985"/>
    </source>
</evidence>